<dbReference type="OrthoDB" id="10017054at2759"/>
<sequence length="1392" mass="152983">MYELKSDQVSNSTNLYQEQNVTDLITSSYGVGPTDDNGRPLFGLRALRKNNANQSSVSENDSFSSSVRCETDSRDTRVSDQKQRSFGLKALQSENTYTVQESTSTVYQTTSEQKGGVDQLITDHKGKPLFGLKALQSIGKNEEEPIYDDMPEPPVSPQLKDLVLKHEKHAKESSKLDSQPRQKPKAKFRDSFILDTKDEGLYSSFEENGFTDPNQITSLRSIIKKSEDDQNNETIVKSKSQSTVFQSKSVMRSDGSGNVSVTQDFLKGELSSVNDQEPSGKLTRGHYTYQNPDSSDAKKGIAKVTTVTTAIGKDTGPQITEITEELNESDRVDGSKVVKRSRTNDKFETIQKRFSQESFNNDSRRSSKELNGHEKTEESTQSTPRSSLVRGDSIKALQHKFQQATVSSSLKQNRTAKSDLSNGSRQVEEKTVTTKVNTSKNSGTATSFLDNNSRVTGVQDVLTRMRNADLVVESGDTNEDTEARALLNKFLGASVILHGMEQGNKSPASTTTTSSAALVNQVEKQRAQANPILVSAVVRSTSNAPLATQFSLYLATRATISVYIECVRVADKKIKSPVIRKNLNEQELDNIWDEKQLQILLESCPDYDQRRKIRARLRQIMAEHKACTDVVAQAGLTDNTTSNEKKGELLKPMCNLNVKPIATAVDDSGTESGEEVNQKILVQVQGALANLESALPALDPLRRSSVVELLTKLQTSLKLSSADQTGKPTPPPRKCWNRKTAVGRQDRHTVGVSSEELQDARRWLEENGYGENNRTAAPSAPAAAESARNTPRSYEVAAQKTFRPVKFVPPPPKRTNHLAEDCVIPEPSRHALQNCNSFTFPPAQQVVVEDLDCKRRKTSTTTTISLRDSSESSAGDSSSPSSSSGDDDDDDGRRSVSSAQRLLQIASNDHCRKFRLQGKRVKLKRGAAGERGRSSGDDDEYRPRRVPQIKEPPPVTTSGGGVPLFEPKTANDKKYLALLRQQAEADEKAATASAYNPLQGKLQGNWGNRFGRIKTTFERRIGSGDGSVITTASAAVSPNRNVAKTFWHDICKCPSDDSIAYYRSKKFTSFKPDTAPAAVATGKWSGENRGFSHGARSAFKPVQQQQLKQQPLQQFVPLKPVPKLETSLLEPPRIVPYPKHLPLYNSSVTTAHRPFVYSDASDDPVSPPTPHYESAPQPATVVSRVMGSPQTATIVKSKQRSDRIGGGPSPSSYPSLSSSYPSSSSLLKTIPAPVRQPFPSSPSVKSISAHHNNNPPQSSNTAPKPPTRSPRVVTQQRSPTNSPVRMPSVLQKSESWHQMIVGQSRAAARSPLPHIPAAVPLRHASAPYEGYMHCKREIAQKQDIVRQHLHPGTESVSSCRRASPKLVKLNDDIDKVDDTFESLFKEATRPSK</sequence>
<dbReference type="InterPro" id="IPR022189">
    <property type="entry name" value="SMTN"/>
</dbReference>
<feature type="region of interest" description="Disordered" evidence="1">
    <location>
        <begin position="52"/>
        <end position="82"/>
    </location>
</feature>
<feature type="compositionally biased region" description="Polar residues" evidence="1">
    <location>
        <begin position="1272"/>
        <end position="1283"/>
    </location>
</feature>
<feature type="region of interest" description="Disordered" evidence="1">
    <location>
        <begin position="271"/>
        <end position="298"/>
    </location>
</feature>
<feature type="compositionally biased region" description="Polar residues" evidence="1">
    <location>
        <begin position="232"/>
        <end position="257"/>
    </location>
</feature>
<feature type="region of interest" description="Disordered" evidence="1">
    <location>
        <begin position="922"/>
        <end position="963"/>
    </location>
</feature>
<feature type="compositionally biased region" description="Low complexity" evidence="1">
    <location>
        <begin position="859"/>
        <end position="884"/>
    </location>
</feature>
<feature type="region of interest" description="Disordered" evidence="1">
    <location>
        <begin position="717"/>
        <end position="757"/>
    </location>
</feature>
<feature type="compositionally biased region" description="Polar residues" evidence="1">
    <location>
        <begin position="403"/>
        <end position="425"/>
    </location>
</feature>
<feature type="region of interest" description="Disordered" evidence="1">
    <location>
        <begin position="769"/>
        <end position="793"/>
    </location>
</feature>
<accession>A0A6G0ZHU8</accession>
<name>A0A6G0ZHU8_APHCR</name>
<keyword evidence="4" id="KW-1185">Reference proteome</keyword>
<gene>
    <name evidence="3" type="ORF">FWK35_00007234</name>
</gene>
<feature type="region of interest" description="Disordered" evidence="1">
    <location>
        <begin position="227"/>
        <end position="257"/>
    </location>
</feature>
<feature type="compositionally biased region" description="Polar residues" evidence="1">
    <location>
        <begin position="1241"/>
        <end position="1262"/>
    </location>
</feature>
<comment type="caution">
    <text evidence="3">The sequence shown here is derived from an EMBL/GenBank/DDBJ whole genome shotgun (WGS) entry which is preliminary data.</text>
</comment>
<evidence type="ECO:0000259" key="2">
    <source>
        <dbReference type="Pfam" id="PF12510"/>
    </source>
</evidence>
<reference evidence="3 4" key="1">
    <citation type="submission" date="2019-08" db="EMBL/GenBank/DDBJ databases">
        <title>Whole genome of Aphis craccivora.</title>
        <authorList>
            <person name="Voronova N.V."/>
            <person name="Shulinski R.S."/>
            <person name="Bandarenka Y.V."/>
            <person name="Zhorov D.G."/>
            <person name="Warner D."/>
        </authorList>
    </citation>
    <scope>NUCLEOTIDE SEQUENCE [LARGE SCALE GENOMIC DNA]</scope>
    <source>
        <strain evidence="3">180601</strain>
        <tissue evidence="3">Whole Body</tissue>
    </source>
</reference>
<feature type="compositionally biased region" description="Low complexity" evidence="1">
    <location>
        <begin position="1209"/>
        <end position="1227"/>
    </location>
</feature>
<feature type="region of interest" description="Disordered" evidence="1">
    <location>
        <begin position="350"/>
        <end position="388"/>
    </location>
</feature>
<feature type="compositionally biased region" description="Basic and acidic residues" evidence="1">
    <location>
        <begin position="362"/>
        <end position="378"/>
    </location>
</feature>
<feature type="compositionally biased region" description="Low complexity" evidence="1">
    <location>
        <begin position="776"/>
        <end position="787"/>
    </location>
</feature>
<evidence type="ECO:0000313" key="3">
    <source>
        <dbReference type="EMBL" id="KAF0770664.1"/>
    </source>
</evidence>
<feature type="region of interest" description="Disordered" evidence="1">
    <location>
        <begin position="856"/>
        <end position="897"/>
    </location>
</feature>
<feature type="region of interest" description="Disordered" evidence="1">
    <location>
        <begin position="167"/>
        <end position="190"/>
    </location>
</feature>
<proteinExistence type="predicted"/>
<feature type="compositionally biased region" description="Basic and acidic residues" evidence="1">
    <location>
        <begin position="69"/>
        <end position="82"/>
    </location>
</feature>
<feature type="compositionally biased region" description="Low complexity" evidence="1">
    <location>
        <begin position="55"/>
        <end position="66"/>
    </location>
</feature>
<feature type="domain" description="Smoothelin" evidence="2">
    <location>
        <begin position="582"/>
        <end position="623"/>
    </location>
</feature>
<feature type="compositionally biased region" description="Low complexity" evidence="1">
    <location>
        <begin position="433"/>
        <end position="442"/>
    </location>
</feature>
<protein>
    <submittedName>
        <fullName evidence="3">Smoothelin</fullName>
    </submittedName>
</protein>
<feature type="region of interest" description="Disordered" evidence="1">
    <location>
        <begin position="1186"/>
        <end position="1290"/>
    </location>
</feature>
<dbReference type="Pfam" id="PF12510">
    <property type="entry name" value="Smoothelin"/>
    <property type="match status" value="1"/>
</dbReference>
<organism evidence="3 4">
    <name type="scientific">Aphis craccivora</name>
    <name type="common">Cowpea aphid</name>
    <dbReference type="NCBI Taxonomy" id="307492"/>
    <lineage>
        <taxon>Eukaryota</taxon>
        <taxon>Metazoa</taxon>
        <taxon>Ecdysozoa</taxon>
        <taxon>Arthropoda</taxon>
        <taxon>Hexapoda</taxon>
        <taxon>Insecta</taxon>
        <taxon>Pterygota</taxon>
        <taxon>Neoptera</taxon>
        <taxon>Paraneoptera</taxon>
        <taxon>Hemiptera</taxon>
        <taxon>Sternorrhyncha</taxon>
        <taxon>Aphidomorpha</taxon>
        <taxon>Aphidoidea</taxon>
        <taxon>Aphididae</taxon>
        <taxon>Aphidini</taxon>
        <taxon>Aphis</taxon>
        <taxon>Aphis</taxon>
    </lineage>
</organism>
<dbReference type="Proteomes" id="UP000478052">
    <property type="component" value="Unassembled WGS sequence"/>
</dbReference>
<feature type="region of interest" description="Disordered" evidence="1">
    <location>
        <begin position="403"/>
        <end position="445"/>
    </location>
</feature>
<evidence type="ECO:0000256" key="1">
    <source>
        <dbReference type="SAM" id="MobiDB-lite"/>
    </source>
</evidence>
<feature type="compositionally biased region" description="Basic and acidic residues" evidence="1">
    <location>
        <begin position="927"/>
        <end position="936"/>
    </location>
</feature>
<evidence type="ECO:0000313" key="4">
    <source>
        <dbReference type="Proteomes" id="UP000478052"/>
    </source>
</evidence>
<dbReference type="EMBL" id="VUJU01000399">
    <property type="protein sequence ID" value="KAF0770664.1"/>
    <property type="molecule type" value="Genomic_DNA"/>
</dbReference>
<feature type="compositionally biased region" description="Basic and acidic residues" evidence="1">
    <location>
        <begin position="167"/>
        <end position="180"/>
    </location>
</feature>